<name>A0A6V7NYZ7_ANACO</name>
<gene>
    <name evidence="1" type="ORF">CB5_LOCUS6899</name>
</gene>
<reference evidence="1" key="1">
    <citation type="submission" date="2020-07" db="EMBL/GenBank/DDBJ databases">
        <authorList>
            <person name="Lin J."/>
        </authorList>
    </citation>
    <scope>NUCLEOTIDE SEQUENCE</scope>
</reference>
<organism evidence="1">
    <name type="scientific">Ananas comosus var. bracteatus</name>
    <name type="common">red pineapple</name>
    <dbReference type="NCBI Taxonomy" id="296719"/>
    <lineage>
        <taxon>Eukaryota</taxon>
        <taxon>Viridiplantae</taxon>
        <taxon>Streptophyta</taxon>
        <taxon>Embryophyta</taxon>
        <taxon>Tracheophyta</taxon>
        <taxon>Spermatophyta</taxon>
        <taxon>Magnoliopsida</taxon>
        <taxon>Liliopsida</taxon>
        <taxon>Poales</taxon>
        <taxon>Bromeliaceae</taxon>
        <taxon>Bromelioideae</taxon>
        <taxon>Ananas</taxon>
    </lineage>
</organism>
<proteinExistence type="predicted"/>
<sequence>MSRMARTKRDLVGLRSRKRLSINKKGVMPGGQTDSDVYKGVMPEGRQTPSALNPEYGYELGVPTVRAGLVQQLPPRQLSKRRFGSWRNPQLPIAESHLNYRRLFIIIADLGTHHWCDGWPFLPS</sequence>
<dbReference type="EMBL" id="LR862143">
    <property type="protein sequence ID" value="CAD1823688.1"/>
    <property type="molecule type" value="Genomic_DNA"/>
</dbReference>
<evidence type="ECO:0000313" key="1">
    <source>
        <dbReference type="EMBL" id="CAD1823688.1"/>
    </source>
</evidence>
<protein>
    <submittedName>
        <fullName evidence="1">Uncharacterized protein</fullName>
    </submittedName>
</protein>
<accession>A0A6V7NYZ7</accession>
<dbReference type="AlphaFoldDB" id="A0A6V7NYZ7"/>